<comment type="caution">
    <text evidence="1">The sequence shown here is derived from an EMBL/GenBank/DDBJ whole genome shotgun (WGS) entry which is preliminary data.</text>
</comment>
<dbReference type="AlphaFoldDB" id="A0AAJ1TFD3"/>
<dbReference type="EMBL" id="JAUSUV010000006">
    <property type="protein sequence ID" value="MDQ0417399.1"/>
    <property type="molecule type" value="Genomic_DNA"/>
</dbReference>
<sequence length="108" mass="13028">MKKQIKTNCLRRLLTTGDGIRGYSEYVSSTEKYGIKRADHYYRSKLYQINEAMKKLSFLENAVLRETYFYEERQPVMLVCERIGMTERSYYRIKREAVEKLAFYLNIK</sequence>
<name>A0AAJ1TFD3_9BACL</name>
<organism evidence="1 2">
    <name type="scientific">Croceifilum oryzae</name>
    <dbReference type="NCBI Taxonomy" id="1553429"/>
    <lineage>
        <taxon>Bacteria</taxon>
        <taxon>Bacillati</taxon>
        <taxon>Bacillota</taxon>
        <taxon>Bacilli</taxon>
        <taxon>Bacillales</taxon>
        <taxon>Thermoactinomycetaceae</taxon>
        <taxon>Croceifilum</taxon>
    </lineage>
</organism>
<gene>
    <name evidence="1" type="ORF">J2Z48_001572</name>
</gene>
<accession>A0AAJ1TFD3</accession>
<keyword evidence="1" id="KW-0804">Transcription</keyword>
<keyword evidence="2" id="KW-1185">Reference proteome</keyword>
<keyword evidence="1" id="KW-0240">DNA-directed RNA polymerase</keyword>
<reference evidence="1 2" key="1">
    <citation type="submission" date="2023-07" db="EMBL/GenBank/DDBJ databases">
        <title>Genomic Encyclopedia of Type Strains, Phase IV (KMG-IV): sequencing the most valuable type-strain genomes for metagenomic binning, comparative biology and taxonomic classification.</title>
        <authorList>
            <person name="Goeker M."/>
        </authorList>
    </citation>
    <scope>NUCLEOTIDE SEQUENCE [LARGE SCALE GENOMIC DNA]</scope>
    <source>
        <strain evidence="1 2">DSM 46876</strain>
    </source>
</reference>
<evidence type="ECO:0000313" key="2">
    <source>
        <dbReference type="Proteomes" id="UP001238450"/>
    </source>
</evidence>
<proteinExistence type="predicted"/>
<dbReference type="Proteomes" id="UP001238450">
    <property type="component" value="Unassembled WGS sequence"/>
</dbReference>
<protein>
    <submittedName>
        <fullName evidence="1">DNA-directed RNA polymerase specialized sigma subunit</fullName>
    </submittedName>
</protein>
<dbReference type="RefSeq" id="WP_307252440.1">
    <property type="nucleotide sequence ID" value="NZ_JAUSUV010000006.1"/>
</dbReference>
<evidence type="ECO:0000313" key="1">
    <source>
        <dbReference type="EMBL" id="MDQ0417399.1"/>
    </source>
</evidence>
<dbReference type="GO" id="GO:0000428">
    <property type="term" value="C:DNA-directed RNA polymerase complex"/>
    <property type="evidence" value="ECO:0007669"/>
    <property type="project" value="UniProtKB-KW"/>
</dbReference>